<dbReference type="EMBL" id="JAHLPM010000007">
    <property type="protein sequence ID" value="MBU5438277.1"/>
    <property type="molecule type" value="Genomic_DNA"/>
</dbReference>
<gene>
    <name evidence="1" type="ORF">KQI42_09670</name>
</gene>
<evidence type="ECO:0008006" key="3">
    <source>
        <dbReference type="Google" id="ProtNLM"/>
    </source>
</evidence>
<evidence type="ECO:0000313" key="1">
    <source>
        <dbReference type="EMBL" id="MBU5438277.1"/>
    </source>
</evidence>
<dbReference type="Proteomes" id="UP000749471">
    <property type="component" value="Unassembled WGS sequence"/>
</dbReference>
<keyword evidence="2" id="KW-1185">Reference proteome</keyword>
<comment type="caution">
    <text evidence="1">The sequence shown here is derived from an EMBL/GenBank/DDBJ whole genome shotgun (WGS) entry which is preliminary data.</text>
</comment>
<organism evidence="1 2">
    <name type="scientific">Tissierella simiarum</name>
    <dbReference type="NCBI Taxonomy" id="2841534"/>
    <lineage>
        <taxon>Bacteria</taxon>
        <taxon>Bacillati</taxon>
        <taxon>Bacillota</taxon>
        <taxon>Tissierellia</taxon>
        <taxon>Tissierellales</taxon>
        <taxon>Tissierellaceae</taxon>
        <taxon>Tissierella</taxon>
    </lineage>
</organism>
<reference evidence="1 2" key="1">
    <citation type="submission" date="2021-06" db="EMBL/GenBank/DDBJ databases">
        <authorList>
            <person name="Sun Q."/>
            <person name="Li D."/>
        </authorList>
    </citation>
    <scope>NUCLEOTIDE SEQUENCE [LARGE SCALE GENOMIC DNA]</scope>
    <source>
        <strain evidence="1 2">MSJ-40</strain>
    </source>
</reference>
<dbReference type="RefSeq" id="WP_216519255.1">
    <property type="nucleotide sequence ID" value="NZ_JAHLPM010000007.1"/>
</dbReference>
<name>A0ABS6E5S6_9FIRM</name>
<protein>
    <recommendedName>
        <fullName evidence="3">Sulfatase-modifying factor enzyme domain-containing protein</fullName>
    </recommendedName>
</protein>
<evidence type="ECO:0000313" key="2">
    <source>
        <dbReference type="Proteomes" id="UP000749471"/>
    </source>
</evidence>
<accession>A0ABS6E5S6</accession>
<proteinExistence type="predicted"/>
<sequence>MTNFDDFKLSVEALSGGKNTVILDDIGMPSIVVPFPKLKYSDLIKGGTEDVLPAFIVDGIEIDVIYVSKYQNIVVNDRAYSLPFKDPKTSINFDTALKVCRNKGLGWHLLSNALWATIQNWCYKNNTPPHGNTNYGYDYRNLHEKGVVTYKYTSDGKLLDGRTATGSGPVTWYHNYDSSGIADLCGNVWEWVAGFRLVDGEIQVIPNGNCMKIDCNMSNTSTEWKTIMIDGILKEPATQKEWESLKYDIVNGVQLSTKITNSGSSSRQFGQLSVASDIKIPQILEGLGLFPVSDYTYGDGHLYVDNRGERLPLRGAGWYGMSDAGVAALNLNYSRAYSGSHIGFRAAFYEKL</sequence>